<keyword evidence="8" id="KW-1185">Reference proteome</keyword>
<keyword evidence="4 5" id="KW-0472">Membrane</keyword>
<feature type="transmembrane region" description="Helical" evidence="5">
    <location>
        <begin position="224"/>
        <end position="242"/>
    </location>
</feature>
<dbReference type="AlphaFoldDB" id="A0A9E4ZZD4"/>
<evidence type="ECO:0000313" key="8">
    <source>
        <dbReference type="Proteomes" id="UP001068021"/>
    </source>
</evidence>
<feature type="transmembrane region" description="Helical" evidence="5">
    <location>
        <begin position="133"/>
        <end position="151"/>
    </location>
</feature>
<dbReference type="GO" id="GO:0005886">
    <property type="term" value="C:plasma membrane"/>
    <property type="evidence" value="ECO:0007669"/>
    <property type="project" value="UniProtKB-ARBA"/>
</dbReference>
<feature type="transmembrane region" description="Helical" evidence="5">
    <location>
        <begin position="29"/>
        <end position="47"/>
    </location>
</feature>
<comment type="caution">
    <text evidence="6">The sequence shown here is derived from an EMBL/GenBank/DDBJ whole genome shotgun (WGS) entry which is preliminary data.</text>
</comment>
<evidence type="ECO:0000256" key="4">
    <source>
        <dbReference type="ARBA" id="ARBA00023136"/>
    </source>
</evidence>
<feature type="transmembrane region" description="Helical" evidence="5">
    <location>
        <begin position="6"/>
        <end position="24"/>
    </location>
</feature>
<protein>
    <submittedName>
        <fullName evidence="6">Energy-coupling factor transporter transmembrane component T</fullName>
    </submittedName>
</protein>
<evidence type="ECO:0000313" key="6">
    <source>
        <dbReference type="EMBL" id="MCZ3367127.1"/>
    </source>
</evidence>
<proteinExistence type="predicted"/>
<sequence>MKFTVIHPATYMVYYLILILFAFFFNDPYYLTSFLICIVLLTTFQGINSEFKNIIKFYIPMAFLIIILNPLVSHIGAIKIYIIGNYFITLEALVYGILMSLSLLIILLLFASYNNTVSYQEMLYILSKRFPNISIIIIMALRFIPLLNYRLSEVNKVFRLNHESSGKKNETKINKIKDTAQMLAVVVSWSLEESMLAAKSMKGRGYGITERTNYLSFKFRKIDYYFIALIIISAAVCIIGLLQGHGRISIYPQLQFSFSENIFNIFYFAFLILLLPLIYLESKEKLIWH</sequence>
<evidence type="ECO:0000256" key="1">
    <source>
        <dbReference type="ARBA" id="ARBA00004141"/>
    </source>
</evidence>
<name>A0A9E4ZZD4_9EURY</name>
<dbReference type="EMBL" id="JAPVES010000030">
    <property type="protein sequence ID" value="MCZ3373725.1"/>
    <property type="molecule type" value="Genomic_DNA"/>
</dbReference>
<dbReference type="CDD" id="cd16914">
    <property type="entry name" value="EcfT"/>
    <property type="match status" value="1"/>
</dbReference>
<feature type="transmembrane region" description="Helical" evidence="5">
    <location>
        <begin position="262"/>
        <end position="280"/>
    </location>
</feature>
<evidence type="ECO:0000256" key="2">
    <source>
        <dbReference type="ARBA" id="ARBA00022692"/>
    </source>
</evidence>
<organism evidence="6 8">
    <name type="scientific">Methanobacterium veterum</name>
    <dbReference type="NCBI Taxonomy" id="408577"/>
    <lineage>
        <taxon>Archaea</taxon>
        <taxon>Methanobacteriati</taxon>
        <taxon>Methanobacteriota</taxon>
        <taxon>Methanomada group</taxon>
        <taxon>Methanobacteria</taxon>
        <taxon>Methanobacteriales</taxon>
        <taxon>Methanobacteriaceae</taxon>
        <taxon>Methanobacterium</taxon>
    </lineage>
</organism>
<keyword evidence="2 5" id="KW-0812">Transmembrane</keyword>
<evidence type="ECO:0000313" key="7">
    <source>
        <dbReference type="EMBL" id="MCZ3373725.1"/>
    </source>
</evidence>
<evidence type="ECO:0000256" key="5">
    <source>
        <dbReference type="SAM" id="Phobius"/>
    </source>
</evidence>
<dbReference type="RefSeq" id="WP_048082396.1">
    <property type="nucleotide sequence ID" value="NZ_JAPVER010000020.1"/>
</dbReference>
<keyword evidence="3 5" id="KW-1133">Transmembrane helix</keyword>
<dbReference type="Proteomes" id="UP001074446">
    <property type="component" value="Unassembled WGS sequence"/>
</dbReference>
<dbReference type="InterPro" id="IPR003339">
    <property type="entry name" value="ABC/ECF_trnsptr_transmembrane"/>
</dbReference>
<evidence type="ECO:0000256" key="3">
    <source>
        <dbReference type="ARBA" id="ARBA00022989"/>
    </source>
</evidence>
<feature type="transmembrane region" description="Helical" evidence="5">
    <location>
        <begin position="93"/>
        <end position="113"/>
    </location>
</feature>
<feature type="transmembrane region" description="Helical" evidence="5">
    <location>
        <begin position="59"/>
        <end position="81"/>
    </location>
</feature>
<reference evidence="6" key="1">
    <citation type="submission" date="2022-12" db="EMBL/GenBank/DDBJ databases">
        <title>Reclassification of two methanogenic archaea species isolated from the Kolyma lowland permafrost.</title>
        <authorList>
            <person name="Trubitsyn V.E."/>
            <person name="Rivkina E.M."/>
            <person name="Shcherbakova V.A."/>
        </authorList>
    </citation>
    <scope>NUCLEOTIDE SEQUENCE</scope>
    <source>
        <strain evidence="6">M2</strain>
        <strain evidence="7">MK4</strain>
    </source>
</reference>
<dbReference type="EMBL" id="JAPVER010000020">
    <property type="protein sequence ID" value="MCZ3367127.1"/>
    <property type="molecule type" value="Genomic_DNA"/>
</dbReference>
<accession>A0A9E4ZZD4</accession>
<dbReference type="Proteomes" id="UP001068021">
    <property type="component" value="Unassembled WGS sequence"/>
</dbReference>
<comment type="subcellular location">
    <subcellularLocation>
        <location evidence="1">Membrane</location>
        <topology evidence="1">Multi-pass membrane protein</topology>
    </subcellularLocation>
</comment>
<gene>
    <name evidence="7" type="ORF">O3H35_13835</name>
    <name evidence="6" type="ORF">O3H54_14655</name>
</gene>